<evidence type="ECO:0000256" key="6">
    <source>
        <dbReference type="PROSITE-ProRule" id="PRU00023"/>
    </source>
</evidence>
<proteinExistence type="predicted"/>
<feature type="repeat" description="ANK" evidence="6">
    <location>
        <begin position="482"/>
        <end position="514"/>
    </location>
</feature>
<evidence type="ECO:0000256" key="8">
    <source>
        <dbReference type="SAM" id="MobiDB-lite"/>
    </source>
</evidence>
<dbReference type="SUPFAM" id="SSF57850">
    <property type="entry name" value="RING/U-box"/>
    <property type="match status" value="1"/>
</dbReference>
<evidence type="ECO:0000256" key="7">
    <source>
        <dbReference type="PROSITE-ProRule" id="PRU00175"/>
    </source>
</evidence>
<reference evidence="11" key="1">
    <citation type="journal article" date="2022" name="bioRxiv">
        <title>Sequencing and chromosome-scale assembly of the giantPleurodeles waltlgenome.</title>
        <authorList>
            <person name="Brown T."/>
            <person name="Elewa A."/>
            <person name="Iarovenko S."/>
            <person name="Subramanian E."/>
            <person name="Araus A.J."/>
            <person name="Petzold A."/>
            <person name="Susuki M."/>
            <person name="Suzuki K.-i.T."/>
            <person name="Hayashi T."/>
            <person name="Toyoda A."/>
            <person name="Oliveira C."/>
            <person name="Osipova E."/>
            <person name="Leigh N.D."/>
            <person name="Simon A."/>
            <person name="Yun M.H."/>
        </authorList>
    </citation>
    <scope>NUCLEOTIDE SEQUENCE</scope>
    <source>
        <strain evidence="11">20211129_DDA</strain>
        <tissue evidence="11">Liver</tissue>
    </source>
</reference>
<evidence type="ECO:0000259" key="9">
    <source>
        <dbReference type="PROSITE" id="PS50089"/>
    </source>
</evidence>
<feature type="repeat" description="ANK" evidence="6">
    <location>
        <begin position="515"/>
        <end position="547"/>
    </location>
</feature>
<accession>A0AAV7UH45</accession>
<dbReference type="GO" id="GO:0070531">
    <property type="term" value="C:BRCA1-A complex"/>
    <property type="evidence" value="ECO:0007669"/>
    <property type="project" value="TreeGrafter"/>
</dbReference>
<dbReference type="SUPFAM" id="SSF52113">
    <property type="entry name" value="BRCT domain"/>
    <property type="match status" value="2"/>
</dbReference>
<dbReference type="Gene3D" id="3.40.50.10190">
    <property type="entry name" value="BRCT domain"/>
    <property type="match status" value="2"/>
</dbReference>
<feature type="region of interest" description="Disordered" evidence="8">
    <location>
        <begin position="323"/>
        <end position="375"/>
    </location>
</feature>
<dbReference type="AlphaFoldDB" id="A0AAV7UH45"/>
<dbReference type="SMART" id="SM00292">
    <property type="entry name" value="BRCT"/>
    <property type="match status" value="2"/>
</dbReference>
<evidence type="ECO:0000313" key="12">
    <source>
        <dbReference type="Proteomes" id="UP001066276"/>
    </source>
</evidence>
<sequence length="804" mass="88225">MAPPLAIRCGNVVTSPSKRQKEMSSWQEKHPQSARREWIHTRAALELLEKRLLCSLCDGMLEEPVCLGGCEHVFCRKCVGSSIGSECPVCQTPAWVKDVQINRQLANMIQLCSKLHKVLDGSHKPDEKKRVFTSVKASNMPKADNKKKQIRMWFSPRSGKVKCVLDKLPKQEQPLSSGGALYQAACSTFAFLPSPPNEDTAKKQKKPATKSKKSKKRQLDVINQQWGVGKKRPKGVSGKWSNEDAIQPQEERVVSFCSQPVVLCSPDPCPVEEASLELGLAKESGPSQNGSVCHLQLSVQMSPVEKTAENELVLRKEDILPVDSPSLESKPKRGRKLSDSFPTPSPASKRLQRVKPSVNIGGSTEPSKKCSPVRVSPRNNHIAIAHIMSPIAVSPLPVKDQLSGDEKGVCTPHKSPIMPPSTPSSCTRKHAETSLLSPSRNLSAKRNYKGETVLHIASIKGDLSAVEDLLKNGGDPNVKDHAGWTPLHEACNHGHVAVVELLLQHRALVNTTGYQNDSPLHDAVKNGHTAIVKLLLAHGASREAVNIFGLRPVDYAENEEMKSVLLIPSGNEESLSDGQCPVPVSVSQQREGPIVLMGSGLSFAQQKVLIKLGGVLKVGRCTEFNSTVTHVIVPDEGVVSTMKGMLGILAGCWIVKFQWVHACLQSRLREQEEPYEIPGGPIRGRLNKEHLLPNLLDGCYFFFLGWFKTHCKEDLMELVKAAGGQVLARQPKPDSDVTQTVNTVAYHAEASSDQSFCTQYIIYDKSTNYCPTRVRQGKVWTAPSSWLVDCITSFRLLPVPSDNV</sequence>
<keyword evidence="12" id="KW-1185">Reference proteome</keyword>
<evidence type="ECO:0000256" key="3">
    <source>
        <dbReference type="ARBA" id="ARBA00022771"/>
    </source>
</evidence>
<dbReference type="CDD" id="cd17734">
    <property type="entry name" value="BRCT_Bard1_rpt1"/>
    <property type="match status" value="1"/>
</dbReference>
<organism evidence="11 12">
    <name type="scientific">Pleurodeles waltl</name>
    <name type="common">Iberian ribbed newt</name>
    <dbReference type="NCBI Taxonomy" id="8319"/>
    <lineage>
        <taxon>Eukaryota</taxon>
        <taxon>Metazoa</taxon>
        <taxon>Chordata</taxon>
        <taxon>Craniata</taxon>
        <taxon>Vertebrata</taxon>
        <taxon>Euteleostomi</taxon>
        <taxon>Amphibia</taxon>
        <taxon>Batrachia</taxon>
        <taxon>Caudata</taxon>
        <taxon>Salamandroidea</taxon>
        <taxon>Salamandridae</taxon>
        <taxon>Pleurodelinae</taxon>
        <taxon>Pleurodeles</taxon>
    </lineage>
</organism>
<dbReference type="GO" id="GO:0031436">
    <property type="term" value="C:BRCA1-BARD1 complex"/>
    <property type="evidence" value="ECO:0007669"/>
    <property type="project" value="TreeGrafter"/>
</dbReference>
<dbReference type="PROSITE" id="PS50172">
    <property type="entry name" value="BRCT"/>
    <property type="match status" value="2"/>
</dbReference>
<dbReference type="InterPro" id="IPR001357">
    <property type="entry name" value="BRCT_dom"/>
</dbReference>
<feature type="domain" description="RING-type" evidence="9">
    <location>
        <begin position="54"/>
        <end position="91"/>
    </location>
</feature>
<dbReference type="Gene3D" id="3.30.40.10">
    <property type="entry name" value="Zinc/RING finger domain, C3HC4 (zinc finger)"/>
    <property type="match status" value="1"/>
</dbReference>
<keyword evidence="3 7" id="KW-0863">Zinc-finger</keyword>
<dbReference type="Proteomes" id="UP001066276">
    <property type="component" value="Chromosome 3_1"/>
</dbReference>
<dbReference type="CDD" id="cd16496">
    <property type="entry name" value="RING-HC_BARD1"/>
    <property type="match status" value="1"/>
</dbReference>
<dbReference type="PROSITE" id="PS00518">
    <property type="entry name" value="ZF_RING_1"/>
    <property type="match status" value="1"/>
</dbReference>
<dbReference type="FunFam" id="3.40.50.10190:FF:000019">
    <property type="entry name" value="BRCA1 associated RING domain 1"/>
    <property type="match status" value="1"/>
</dbReference>
<dbReference type="SUPFAM" id="SSF48403">
    <property type="entry name" value="Ankyrin repeat"/>
    <property type="match status" value="1"/>
</dbReference>
<dbReference type="PANTHER" id="PTHR24171">
    <property type="entry name" value="ANKYRIN REPEAT DOMAIN-CONTAINING PROTEIN 39-RELATED"/>
    <property type="match status" value="1"/>
</dbReference>
<dbReference type="GO" id="GO:0008270">
    <property type="term" value="F:zinc ion binding"/>
    <property type="evidence" value="ECO:0007669"/>
    <property type="project" value="UniProtKB-KW"/>
</dbReference>
<feature type="domain" description="BRCT" evidence="10">
    <location>
        <begin position="606"/>
        <end position="677"/>
    </location>
</feature>
<dbReference type="PROSITE" id="PS50088">
    <property type="entry name" value="ANK_REPEAT"/>
    <property type="match status" value="3"/>
</dbReference>
<dbReference type="Pfam" id="PF12796">
    <property type="entry name" value="Ank_2"/>
    <property type="match status" value="1"/>
</dbReference>
<keyword evidence="2" id="KW-0677">Repeat</keyword>
<dbReference type="InterPro" id="IPR002110">
    <property type="entry name" value="Ankyrin_rpt"/>
</dbReference>
<feature type="domain" description="BRCT" evidence="10">
    <location>
        <begin position="691"/>
        <end position="804"/>
    </location>
</feature>
<name>A0AAV7UH45_PLEWA</name>
<feature type="compositionally biased region" description="Basic residues" evidence="8">
    <location>
        <begin position="203"/>
        <end position="216"/>
    </location>
</feature>
<gene>
    <name evidence="11" type="ORF">NDU88_004439</name>
</gene>
<dbReference type="InterPro" id="IPR036420">
    <property type="entry name" value="BRCT_dom_sf"/>
</dbReference>
<evidence type="ECO:0000256" key="4">
    <source>
        <dbReference type="ARBA" id="ARBA00022833"/>
    </source>
</evidence>
<evidence type="ECO:0000259" key="10">
    <source>
        <dbReference type="PROSITE" id="PS50172"/>
    </source>
</evidence>
<keyword evidence="4" id="KW-0862">Zinc</keyword>
<dbReference type="InterPro" id="IPR036770">
    <property type="entry name" value="Ankyrin_rpt-contain_sf"/>
</dbReference>
<protein>
    <recommendedName>
        <fullName evidence="13">BRCA1-associated RING domain protein 1</fullName>
    </recommendedName>
</protein>
<evidence type="ECO:0000256" key="5">
    <source>
        <dbReference type="ARBA" id="ARBA00023043"/>
    </source>
</evidence>
<evidence type="ECO:0008006" key="13">
    <source>
        <dbReference type="Google" id="ProtNLM"/>
    </source>
</evidence>
<dbReference type="CDD" id="cd17720">
    <property type="entry name" value="BRCT_Bard1_rpt2"/>
    <property type="match status" value="1"/>
</dbReference>
<feature type="region of interest" description="Disordered" evidence="8">
    <location>
        <begin position="414"/>
        <end position="434"/>
    </location>
</feature>
<dbReference type="PRINTS" id="PR01415">
    <property type="entry name" value="ANKYRIN"/>
</dbReference>
<dbReference type="EMBL" id="JANPWB010000005">
    <property type="protein sequence ID" value="KAJ1187665.1"/>
    <property type="molecule type" value="Genomic_DNA"/>
</dbReference>
<dbReference type="InterPro" id="IPR013083">
    <property type="entry name" value="Znf_RING/FYVE/PHD"/>
</dbReference>
<dbReference type="PROSITE" id="PS50297">
    <property type="entry name" value="ANK_REP_REGION"/>
    <property type="match status" value="3"/>
</dbReference>
<dbReference type="GO" id="GO:0085020">
    <property type="term" value="P:protein K6-linked ubiquitination"/>
    <property type="evidence" value="ECO:0007669"/>
    <property type="project" value="TreeGrafter"/>
</dbReference>
<dbReference type="GO" id="GO:0004842">
    <property type="term" value="F:ubiquitin-protein transferase activity"/>
    <property type="evidence" value="ECO:0007669"/>
    <property type="project" value="TreeGrafter"/>
</dbReference>
<dbReference type="PANTHER" id="PTHR24171:SF8">
    <property type="entry name" value="BRCA1-ASSOCIATED RING DOMAIN PROTEIN 1"/>
    <property type="match status" value="1"/>
</dbReference>
<dbReference type="InterPro" id="IPR017907">
    <property type="entry name" value="Znf_RING_CS"/>
</dbReference>
<feature type="repeat" description="ANK" evidence="6">
    <location>
        <begin position="449"/>
        <end position="481"/>
    </location>
</feature>
<evidence type="ECO:0000256" key="1">
    <source>
        <dbReference type="ARBA" id="ARBA00022723"/>
    </source>
</evidence>
<dbReference type="InterPro" id="IPR039503">
    <property type="entry name" value="BARD1_Znf-RING"/>
</dbReference>
<dbReference type="Gene3D" id="1.25.40.20">
    <property type="entry name" value="Ankyrin repeat-containing domain"/>
    <property type="match status" value="1"/>
</dbReference>
<evidence type="ECO:0000256" key="2">
    <source>
        <dbReference type="ARBA" id="ARBA00022737"/>
    </source>
</evidence>
<dbReference type="Pfam" id="PF14835">
    <property type="entry name" value="zf-RING_6"/>
    <property type="match status" value="1"/>
</dbReference>
<keyword evidence="1" id="KW-0479">Metal-binding</keyword>
<keyword evidence="5 6" id="KW-0040">ANK repeat</keyword>
<dbReference type="PROSITE" id="PS50089">
    <property type="entry name" value="ZF_RING_2"/>
    <property type="match status" value="1"/>
</dbReference>
<dbReference type="SMART" id="SM00248">
    <property type="entry name" value="ANK"/>
    <property type="match status" value="3"/>
</dbReference>
<dbReference type="SMART" id="SM00184">
    <property type="entry name" value="RING"/>
    <property type="match status" value="1"/>
</dbReference>
<dbReference type="InterPro" id="IPR001841">
    <property type="entry name" value="Znf_RING"/>
</dbReference>
<feature type="region of interest" description="Disordered" evidence="8">
    <location>
        <begin position="193"/>
        <end position="242"/>
    </location>
</feature>
<comment type="caution">
    <text evidence="11">The sequence shown here is derived from an EMBL/GenBank/DDBJ whole genome shotgun (WGS) entry which is preliminary data.</text>
</comment>
<evidence type="ECO:0000313" key="11">
    <source>
        <dbReference type="EMBL" id="KAJ1187665.1"/>
    </source>
</evidence>